<dbReference type="EMBL" id="CP060820">
    <property type="protein sequence ID" value="QNP41090.1"/>
    <property type="molecule type" value="Genomic_DNA"/>
</dbReference>
<protein>
    <submittedName>
        <fullName evidence="2">Uncharacterized protein</fullName>
    </submittedName>
</protein>
<name>A0A7H0FYH4_9GAMM</name>
<organism evidence="2 3">
    <name type="scientific">Agrilutibacter terrestris</name>
    <dbReference type="NCBI Taxonomy" id="2865112"/>
    <lineage>
        <taxon>Bacteria</taxon>
        <taxon>Pseudomonadati</taxon>
        <taxon>Pseudomonadota</taxon>
        <taxon>Gammaproteobacteria</taxon>
        <taxon>Lysobacterales</taxon>
        <taxon>Lysobacteraceae</taxon>
        <taxon>Agrilutibacter</taxon>
    </lineage>
</organism>
<proteinExistence type="predicted"/>
<evidence type="ECO:0000313" key="2">
    <source>
        <dbReference type="EMBL" id="QNP41090.1"/>
    </source>
</evidence>
<sequence>MEQFAVTALLLTALVLPIVLFWQLRSRSRLHGLMAAAIAVAAGWALNVAWAYVSQGVPTNDPAQGDTLSIAVYFGWICPSILTVLTWLVWRFKARRAA</sequence>
<keyword evidence="1" id="KW-0472">Membrane</keyword>
<evidence type="ECO:0000313" key="3">
    <source>
        <dbReference type="Proteomes" id="UP000516018"/>
    </source>
</evidence>
<accession>A0A7H0FYH4</accession>
<feature type="transmembrane region" description="Helical" evidence="1">
    <location>
        <begin position="70"/>
        <end position="90"/>
    </location>
</feature>
<dbReference type="RefSeq" id="WP_187712526.1">
    <property type="nucleotide sequence ID" value="NZ_CP060820.1"/>
</dbReference>
<evidence type="ECO:0000256" key="1">
    <source>
        <dbReference type="SAM" id="Phobius"/>
    </source>
</evidence>
<reference evidence="2 3" key="1">
    <citation type="submission" date="2020-08" db="EMBL/GenBank/DDBJ databases">
        <title>Lysobacter sp. II4 sp. nov., isolated from soil.</title>
        <authorList>
            <person name="Woo C.Y."/>
            <person name="Kim J."/>
        </authorList>
    </citation>
    <scope>NUCLEOTIDE SEQUENCE [LARGE SCALE GENOMIC DNA]</scope>
    <source>
        <strain evidence="2 3">II4</strain>
    </source>
</reference>
<feature type="transmembrane region" description="Helical" evidence="1">
    <location>
        <begin position="6"/>
        <end position="24"/>
    </location>
</feature>
<keyword evidence="1" id="KW-1133">Transmembrane helix</keyword>
<keyword evidence="1" id="KW-0812">Transmembrane</keyword>
<keyword evidence="3" id="KW-1185">Reference proteome</keyword>
<feature type="transmembrane region" description="Helical" evidence="1">
    <location>
        <begin position="31"/>
        <end position="50"/>
    </location>
</feature>
<dbReference type="Proteomes" id="UP000516018">
    <property type="component" value="Chromosome"/>
</dbReference>
<dbReference type="KEGG" id="lsx:H8B22_02355"/>
<gene>
    <name evidence="2" type="ORF">H8B22_02355</name>
</gene>
<dbReference type="AlphaFoldDB" id="A0A7H0FYH4"/>